<sequence>MEKGCFRPFSICLRLSGGPLRDLAWISPHFRRKRAPSSNTRASSETRSVLSECGQRISFKSVPLLAIDRDFIAFLAKLRLPVAHLNGTWKGVNFWPE</sequence>
<gene>
    <name evidence="1" type="ORF">NPIL_64391</name>
</gene>
<name>A0A8X6NBH2_NEPPI</name>
<evidence type="ECO:0000313" key="1">
    <source>
        <dbReference type="EMBL" id="GFT04205.1"/>
    </source>
</evidence>
<feature type="non-terminal residue" evidence="1">
    <location>
        <position position="1"/>
    </location>
</feature>
<dbReference type="AlphaFoldDB" id="A0A8X6NBH2"/>
<protein>
    <submittedName>
        <fullName evidence="1">Uncharacterized protein</fullName>
    </submittedName>
</protein>
<reference evidence="1" key="1">
    <citation type="submission" date="2020-08" db="EMBL/GenBank/DDBJ databases">
        <title>Multicomponent nature underlies the extraordinary mechanical properties of spider dragline silk.</title>
        <authorList>
            <person name="Kono N."/>
            <person name="Nakamura H."/>
            <person name="Mori M."/>
            <person name="Yoshida Y."/>
            <person name="Ohtoshi R."/>
            <person name="Malay A.D."/>
            <person name="Moran D.A.P."/>
            <person name="Tomita M."/>
            <person name="Numata K."/>
            <person name="Arakawa K."/>
        </authorList>
    </citation>
    <scope>NUCLEOTIDE SEQUENCE</scope>
</reference>
<accession>A0A8X6NBH2</accession>
<comment type="caution">
    <text evidence="1">The sequence shown here is derived from an EMBL/GenBank/DDBJ whole genome shotgun (WGS) entry which is preliminary data.</text>
</comment>
<evidence type="ECO:0000313" key="2">
    <source>
        <dbReference type="Proteomes" id="UP000887013"/>
    </source>
</evidence>
<organism evidence="1 2">
    <name type="scientific">Nephila pilipes</name>
    <name type="common">Giant wood spider</name>
    <name type="synonym">Nephila maculata</name>
    <dbReference type="NCBI Taxonomy" id="299642"/>
    <lineage>
        <taxon>Eukaryota</taxon>
        <taxon>Metazoa</taxon>
        <taxon>Ecdysozoa</taxon>
        <taxon>Arthropoda</taxon>
        <taxon>Chelicerata</taxon>
        <taxon>Arachnida</taxon>
        <taxon>Araneae</taxon>
        <taxon>Araneomorphae</taxon>
        <taxon>Entelegynae</taxon>
        <taxon>Araneoidea</taxon>
        <taxon>Nephilidae</taxon>
        <taxon>Nephila</taxon>
    </lineage>
</organism>
<keyword evidence="2" id="KW-1185">Reference proteome</keyword>
<dbReference type="EMBL" id="BMAW01102429">
    <property type="protein sequence ID" value="GFT04205.1"/>
    <property type="molecule type" value="Genomic_DNA"/>
</dbReference>
<dbReference type="Proteomes" id="UP000887013">
    <property type="component" value="Unassembled WGS sequence"/>
</dbReference>
<proteinExistence type="predicted"/>
<dbReference type="OrthoDB" id="10612396at2759"/>